<accession>A0A345BUI0</accession>
<evidence type="ECO:0000313" key="1">
    <source>
        <dbReference type="EMBL" id="AXF54611.1"/>
    </source>
</evidence>
<dbReference type="Proteomes" id="UP000252100">
    <property type="component" value="Chromosome"/>
</dbReference>
<protein>
    <submittedName>
        <fullName evidence="1">Uncharacterized protein</fullName>
    </submittedName>
</protein>
<reference evidence="1 2" key="1">
    <citation type="journal article" date="2018" name="J. Microbiol.">
        <title>Salicibibacter kimchii gen. nov., sp. nov., a moderately halophilic and alkalitolerant bacterium in the family Bacillaceae, isolated from kimchi.</title>
        <authorList>
            <person name="Jang J.Y."/>
            <person name="Oh Y.J."/>
            <person name="Lim S.K."/>
            <person name="Park H.K."/>
            <person name="Lee C."/>
            <person name="Kim J.Y."/>
            <person name="Lee M.A."/>
            <person name="Choi H.J."/>
        </authorList>
    </citation>
    <scope>NUCLEOTIDE SEQUENCE [LARGE SCALE GENOMIC DNA]</scope>
    <source>
        <strain evidence="1 2">NKC1-1</strain>
    </source>
</reference>
<dbReference type="AlphaFoldDB" id="A0A345BUI0"/>
<name>A0A345BUI0_9BACI</name>
<dbReference type="EMBL" id="CP031092">
    <property type="protein sequence ID" value="AXF54611.1"/>
    <property type="molecule type" value="Genomic_DNA"/>
</dbReference>
<keyword evidence="2" id="KW-1185">Reference proteome</keyword>
<dbReference type="KEGG" id="rue:DT065_00325"/>
<gene>
    <name evidence="1" type="ORF">DT065_00325</name>
</gene>
<evidence type="ECO:0000313" key="2">
    <source>
        <dbReference type="Proteomes" id="UP000252100"/>
    </source>
</evidence>
<organism evidence="1 2">
    <name type="scientific">Salicibibacter kimchii</name>
    <dbReference type="NCBI Taxonomy" id="2099786"/>
    <lineage>
        <taxon>Bacteria</taxon>
        <taxon>Bacillati</taxon>
        <taxon>Bacillota</taxon>
        <taxon>Bacilli</taxon>
        <taxon>Bacillales</taxon>
        <taxon>Bacillaceae</taxon>
        <taxon>Salicibibacter</taxon>
    </lineage>
</organism>
<proteinExistence type="predicted"/>
<sequence>MRKEKYMWTVFVSNSVGEINVVTDNNDISEVVSFLIDNELEQTRSIVYEGVVYERMNQIAERV</sequence>